<sequence length="533" mass="60423">MSSITAQQIKLDLELVPKENRLDIKKMQWKNPSRIDTKRTHISKDTVSFLRELGHSGEINSLNDVVVDQMHQPWRTFAALINRGLSGKTSGLDKLRLSRAQILKGMYYQKNADYVELLWEDFIYQIDNIVYKNQEKILEMKESKAYKTYLGYALGVVPPKIFRKFKKASLSKKDSILVLVDDEPVKKDKRVKRSFKKSTTTPATGIVVREAPVETQSKREENVDVAREKRLAKKNELKARGTLSMALPDKHQLKVNINKDAKSPTEDIENSTNELVSTVPSVSAASSKASVSTLPNVDNLSDAVIYSFFASQSNSLQLDNEDLKQIDADDLEEMDLKWWNATIAIEEAIFLGNADHEGTTGIKTLQEELFQWRLLLLMLCCLGVMELVAMIEAFRLMKNLQIMPSWHLPPQAHQVFNYDDLNSSESDDSVPTSPMHDRYKSGEGYHVVPPPYTGTLMLPKPNLVFNDAPNASKTILNVVTVESSSTKPNKDLSKTLRPDASIIKDWTFDSKDEYEIVSVPNRKNLVLFKLLNM</sequence>
<name>A0A6L2JIR4_TANCI</name>
<evidence type="ECO:0000313" key="1">
    <source>
        <dbReference type="EMBL" id="GEU36941.1"/>
    </source>
</evidence>
<organism evidence="1">
    <name type="scientific">Tanacetum cinerariifolium</name>
    <name type="common">Dalmatian daisy</name>
    <name type="synonym">Chrysanthemum cinerariifolium</name>
    <dbReference type="NCBI Taxonomy" id="118510"/>
    <lineage>
        <taxon>Eukaryota</taxon>
        <taxon>Viridiplantae</taxon>
        <taxon>Streptophyta</taxon>
        <taxon>Embryophyta</taxon>
        <taxon>Tracheophyta</taxon>
        <taxon>Spermatophyta</taxon>
        <taxon>Magnoliopsida</taxon>
        <taxon>eudicotyledons</taxon>
        <taxon>Gunneridae</taxon>
        <taxon>Pentapetalae</taxon>
        <taxon>asterids</taxon>
        <taxon>campanulids</taxon>
        <taxon>Asterales</taxon>
        <taxon>Asteraceae</taxon>
        <taxon>Asteroideae</taxon>
        <taxon>Anthemideae</taxon>
        <taxon>Anthemidinae</taxon>
        <taxon>Tanacetum</taxon>
    </lineage>
</organism>
<gene>
    <name evidence="1" type="ORF">Tci_008919</name>
</gene>
<proteinExistence type="predicted"/>
<comment type="caution">
    <text evidence="1">The sequence shown here is derived from an EMBL/GenBank/DDBJ whole genome shotgun (WGS) entry which is preliminary data.</text>
</comment>
<protein>
    <submittedName>
        <fullName evidence="1">Uncharacterized protein</fullName>
    </submittedName>
</protein>
<dbReference type="AlphaFoldDB" id="A0A6L2JIR4"/>
<dbReference type="EMBL" id="BKCJ010000869">
    <property type="protein sequence ID" value="GEU36941.1"/>
    <property type="molecule type" value="Genomic_DNA"/>
</dbReference>
<reference evidence="1" key="1">
    <citation type="journal article" date="2019" name="Sci. Rep.">
        <title>Draft genome of Tanacetum cinerariifolium, the natural source of mosquito coil.</title>
        <authorList>
            <person name="Yamashiro T."/>
            <person name="Shiraishi A."/>
            <person name="Satake H."/>
            <person name="Nakayama K."/>
        </authorList>
    </citation>
    <scope>NUCLEOTIDE SEQUENCE</scope>
</reference>
<accession>A0A6L2JIR4</accession>